<comment type="caution">
    <text evidence="4">The sequence shown here is derived from an EMBL/GenBank/DDBJ whole genome shotgun (WGS) entry which is preliminary data.</text>
</comment>
<dbReference type="AlphaFoldDB" id="A0A4D9D9I7"/>
<dbReference type="PANTHER" id="PTHR24161">
    <property type="entry name" value="ANK_REP_REGION DOMAIN-CONTAINING PROTEIN-RELATED"/>
    <property type="match status" value="1"/>
</dbReference>
<name>A0A4D9D9I7_9STRA</name>
<sequence>MTPSVKNSSPSTSSSYTTTITTAGHWDHPIHKAALHNNLEAAKWLVTLNPSLLEASGFNGILPIHCAARRGHTDLLRTDGTPFTTSFFLSQGATPKGRDSGGWTLLHHAAVGGHVTCVSFLLTSALLSQAPYVLPVDGPAKDRSTPLLVAVTEGQSPEVVELLLRSGADPTLRNDKGESAVTSLTAYMQKYARKCADGIPTIRLNRRSRSLSRMATMVLGGSSAYRATLLRLRWQEEKQRKMMEEETEGRTEEGREKGVLRALVTRASDDVFLEALDYLDVTCG</sequence>
<dbReference type="Gene3D" id="1.25.40.20">
    <property type="entry name" value="Ankyrin repeat-containing domain"/>
    <property type="match status" value="1"/>
</dbReference>
<dbReference type="PRINTS" id="PR01415">
    <property type="entry name" value="ANKYRIN"/>
</dbReference>
<dbReference type="Pfam" id="PF12796">
    <property type="entry name" value="Ank_2"/>
    <property type="match status" value="1"/>
</dbReference>
<feature type="repeat" description="ANK" evidence="3">
    <location>
        <begin position="142"/>
        <end position="175"/>
    </location>
</feature>
<dbReference type="SMART" id="SM00248">
    <property type="entry name" value="ANK"/>
    <property type="match status" value="4"/>
</dbReference>
<dbReference type="InterPro" id="IPR002110">
    <property type="entry name" value="Ankyrin_rpt"/>
</dbReference>
<dbReference type="PANTHER" id="PTHR24161:SF85">
    <property type="entry name" value="PALMITOYLTRANSFERASE HIP14"/>
    <property type="match status" value="1"/>
</dbReference>
<dbReference type="OrthoDB" id="20872at2759"/>
<organism evidence="4 5">
    <name type="scientific">Nannochloropsis salina CCMP1776</name>
    <dbReference type="NCBI Taxonomy" id="1027361"/>
    <lineage>
        <taxon>Eukaryota</taxon>
        <taxon>Sar</taxon>
        <taxon>Stramenopiles</taxon>
        <taxon>Ochrophyta</taxon>
        <taxon>Eustigmatophyceae</taxon>
        <taxon>Eustigmatales</taxon>
        <taxon>Monodopsidaceae</taxon>
        <taxon>Microchloropsis</taxon>
        <taxon>Microchloropsis salina</taxon>
    </lineage>
</organism>
<protein>
    <submittedName>
        <fullName evidence="4">Uncharacterized protein</fullName>
    </submittedName>
</protein>
<dbReference type="Pfam" id="PF13637">
    <property type="entry name" value="Ank_4"/>
    <property type="match status" value="1"/>
</dbReference>
<dbReference type="PROSITE" id="PS50297">
    <property type="entry name" value="ANK_REP_REGION"/>
    <property type="match status" value="1"/>
</dbReference>
<dbReference type="PROSITE" id="PS50088">
    <property type="entry name" value="ANK_REPEAT"/>
    <property type="match status" value="1"/>
</dbReference>
<keyword evidence="5" id="KW-1185">Reference proteome</keyword>
<evidence type="ECO:0000313" key="4">
    <source>
        <dbReference type="EMBL" id="TFJ85288.1"/>
    </source>
</evidence>
<dbReference type="InterPro" id="IPR036770">
    <property type="entry name" value="Ankyrin_rpt-contain_sf"/>
</dbReference>
<evidence type="ECO:0000256" key="1">
    <source>
        <dbReference type="ARBA" id="ARBA00022737"/>
    </source>
</evidence>
<accession>A0A4D9D9I7</accession>
<gene>
    <name evidence="4" type="ORF">NSK_003711</name>
</gene>
<keyword evidence="2 3" id="KW-0040">ANK repeat</keyword>
<reference evidence="4 5" key="1">
    <citation type="submission" date="2019-01" db="EMBL/GenBank/DDBJ databases">
        <title>Nuclear Genome Assembly of the Microalgal Biofuel strain Nannochloropsis salina CCMP1776.</title>
        <authorList>
            <person name="Hovde B."/>
        </authorList>
    </citation>
    <scope>NUCLEOTIDE SEQUENCE [LARGE SCALE GENOMIC DNA]</scope>
    <source>
        <strain evidence="4 5">CCMP1776</strain>
    </source>
</reference>
<evidence type="ECO:0000313" key="5">
    <source>
        <dbReference type="Proteomes" id="UP000355283"/>
    </source>
</evidence>
<evidence type="ECO:0000256" key="3">
    <source>
        <dbReference type="PROSITE-ProRule" id="PRU00023"/>
    </source>
</evidence>
<dbReference type="Proteomes" id="UP000355283">
    <property type="component" value="Unassembled WGS sequence"/>
</dbReference>
<keyword evidence="1" id="KW-0677">Repeat</keyword>
<dbReference type="EMBL" id="SDOX01000016">
    <property type="protein sequence ID" value="TFJ85288.1"/>
    <property type="molecule type" value="Genomic_DNA"/>
</dbReference>
<dbReference type="SUPFAM" id="SSF48403">
    <property type="entry name" value="Ankyrin repeat"/>
    <property type="match status" value="1"/>
</dbReference>
<evidence type="ECO:0000256" key="2">
    <source>
        <dbReference type="ARBA" id="ARBA00023043"/>
    </source>
</evidence>
<proteinExistence type="predicted"/>